<dbReference type="NCBIfam" id="NF009492">
    <property type="entry name" value="PRK12853.1-3"/>
    <property type="match status" value="1"/>
</dbReference>
<comment type="function">
    <text evidence="7">Catalyzes the oxidation of glucose 6-phosphate to 6-phosphogluconolactone.</text>
</comment>
<organism evidence="10 11">
    <name type="scientific">Candidatus Desulfobacillus denitrificans</name>
    <dbReference type="NCBI Taxonomy" id="2608985"/>
    <lineage>
        <taxon>Bacteria</taxon>
        <taxon>Pseudomonadati</taxon>
        <taxon>Pseudomonadota</taxon>
        <taxon>Betaproteobacteria</taxon>
        <taxon>Candidatus Desulfobacillus</taxon>
    </lineage>
</organism>
<dbReference type="Pfam" id="PF02781">
    <property type="entry name" value="G6PD_C"/>
    <property type="match status" value="1"/>
</dbReference>
<feature type="binding site" evidence="7">
    <location>
        <position position="316"/>
    </location>
    <ligand>
        <name>substrate</name>
    </ligand>
</feature>
<comment type="catalytic activity">
    <reaction evidence="7">
        <text>D-glucose 6-phosphate + NADP(+) = 6-phospho-D-glucono-1,5-lactone + NADPH + H(+)</text>
        <dbReference type="Rhea" id="RHEA:15841"/>
        <dbReference type="ChEBI" id="CHEBI:15378"/>
        <dbReference type="ChEBI" id="CHEBI:57783"/>
        <dbReference type="ChEBI" id="CHEBI:57955"/>
        <dbReference type="ChEBI" id="CHEBI:58349"/>
        <dbReference type="ChEBI" id="CHEBI:61548"/>
        <dbReference type="EC" id="1.1.1.49"/>
    </reaction>
</comment>
<evidence type="ECO:0000259" key="9">
    <source>
        <dbReference type="Pfam" id="PF02781"/>
    </source>
</evidence>
<feature type="domain" description="Glucose-6-phosphate dehydrogenase NAD-binding" evidence="8">
    <location>
        <begin position="11"/>
        <end position="177"/>
    </location>
</feature>
<dbReference type="GO" id="GO:0009051">
    <property type="term" value="P:pentose-phosphate shunt, oxidative branch"/>
    <property type="evidence" value="ECO:0007669"/>
    <property type="project" value="TreeGrafter"/>
</dbReference>
<evidence type="ECO:0000256" key="7">
    <source>
        <dbReference type="HAMAP-Rule" id="MF_00966"/>
    </source>
</evidence>
<proteinExistence type="inferred from homology"/>
<evidence type="ECO:0000256" key="1">
    <source>
        <dbReference type="ARBA" id="ARBA00004937"/>
    </source>
</evidence>
<dbReference type="EMBL" id="AP021857">
    <property type="protein sequence ID" value="BBO20268.1"/>
    <property type="molecule type" value="Genomic_DNA"/>
</dbReference>
<dbReference type="SUPFAM" id="SSF51735">
    <property type="entry name" value="NAD(P)-binding Rossmann-fold domains"/>
    <property type="match status" value="1"/>
</dbReference>
<dbReference type="UniPathway" id="UPA00115">
    <property type="reaction ID" value="UER00408"/>
</dbReference>
<dbReference type="Gene3D" id="3.30.360.10">
    <property type="entry name" value="Dihydrodipicolinate Reductase, domain 2"/>
    <property type="match status" value="1"/>
</dbReference>
<evidence type="ECO:0000256" key="2">
    <source>
        <dbReference type="ARBA" id="ARBA00009975"/>
    </source>
</evidence>
<dbReference type="GO" id="GO:0004345">
    <property type="term" value="F:glucose-6-phosphate dehydrogenase activity"/>
    <property type="evidence" value="ECO:0007669"/>
    <property type="project" value="UniProtKB-UniRule"/>
</dbReference>
<accession>A0A809R0H1</accession>
<feature type="domain" description="Glucose-6-phosphate dehydrogenase C-terminal" evidence="9">
    <location>
        <begin position="180"/>
        <end position="449"/>
    </location>
</feature>
<feature type="binding site" evidence="7">
    <location>
        <position position="206"/>
    </location>
    <ligand>
        <name>substrate</name>
    </ligand>
</feature>
<sequence>MTSPALSDALVLFGGTGDLARKKIYPALLALTRKDALALPVVVVARATLNDDGLRRLVRESLAAHGEVDEAAFARLASRLAYVAGDYRESATYAALRRALGACTRPLHYLAIPPAMFPVVVALLAQAGTAGARLVVEKPFGRDLATAQALNRTLRAAFAEKDTFRIDHYLGKEAIQNLLFFRFANAFLEPIWNRNYVASVQLTLAERFGVEGRGAFYDSVGALRDVVQNHMLQVAAILAMEPPLTAEGEALRDEKVKVLRAMRPLAAGDIVRGRYRGYREEPGVAADSRVETFVAVRLRIDSWRWAGVPFFVRAGKHLPVTATEVVAELRAPPQQVFGEAPDGPANHLRFRLGPDRVAIALGVRTKRIGPGMLGRGTELCFCDQAAASTDPYERLIGDALRGDGTLFAREDAVEAAWRVVEPVLGEAAPVHEYEAGSWGPAQAEALTAAWGGWRAPA</sequence>
<feature type="binding site" evidence="7">
    <location>
        <position position="225"/>
    </location>
    <ligand>
        <name>substrate</name>
    </ligand>
</feature>
<dbReference type="PANTHER" id="PTHR23429:SF0">
    <property type="entry name" value="GLUCOSE-6-PHOSPHATE 1-DEHYDROGENASE"/>
    <property type="match status" value="1"/>
</dbReference>
<evidence type="ECO:0000256" key="6">
    <source>
        <dbReference type="ARBA" id="ARBA00023277"/>
    </source>
</evidence>
<evidence type="ECO:0000256" key="3">
    <source>
        <dbReference type="ARBA" id="ARBA00022526"/>
    </source>
</evidence>
<evidence type="ECO:0000256" key="5">
    <source>
        <dbReference type="ARBA" id="ARBA00023002"/>
    </source>
</evidence>
<keyword evidence="3 7" id="KW-0313">Glucose metabolism</keyword>
<feature type="binding site" evidence="7">
    <location>
        <position position="46"/>
    </location>
    <ligand>
        <name>NADP(+)</name>
        <dbReference type="ChEBI" id="CHEBI:58349"/>
    </ligand>
</feature>
<dbReference type="PRINTS" id="PR00079">
    <property type="entry name" value="G6PDHDRGNASE"/>
</dbReference>
<dbReference type="NCBIfam" id="TIGR00871">
    <property type="entry name" value="zwf"/>
    <property type="match status" value="1"/>
</dbReference>
<dbReference type="HAMAP" id="MF_00966">
    <property type="entry name" value="G6PD"/>
    <property type="match status" value="1"/>
</dbReference>
<dbReference type="PANTHER" id="PTHR23429">
    <property type="entry name" value="GLUCOSE-6-PHOSPHATE 1-DEHYDROGENASE G6PD"/>
    <property type="match status" value="1"/>
</dbReference>
<dbReference type="Proteomes" id="UP000662914">
    <property type="component" value="Chromosome"/>
</dbReference>
<feature type="binding site" evidence="7">
    <location>
        <position position="168"/>
    </location>
    <ligand>
        <name>substrate</name>
    </ligand>
</feature>
<comment type="caution">
    <text evidence="7">Lacks conserved residue(s) required for the propagation of feature annotation.</text>
</comment>
<dbReference type="AlphaFoldDB" id="A0A809R0H1"/>
<evidence type="ECO:0000313" key="10">
    <source>
        <dbReference type="EMBL" id="BBO20268.1"/>
    </source>
</evidence>
<keyword evidence="5 7" id="KW-0560">Oxidoreductase</keyword>
<dbReference type="InterPro" id="IPR036291">
    <property type="entry name" value="NAD(P)-bd_dom_sf"/>
</dbReference>
<dbReference type="EC" id="1.1.1.49" evidence="7"/>
<keyword evidence="4 7" id="KW-0521">NADP</keyword>
<dbReference type="KEGG" id="ddz:DSYM_09670"/>
<comment type="similarity">
    <text evidence="2 7">Belongs to the glucose-6-phosphate dehydrogenase family.</text>
</comment>
<feature type="binding site" evidence="7">
    <location>
        <position position="138"/>
    </location>
    <ligand>
        <name>NADP(+)</name>
        <dbReference type="ChEBI" id="CHEBI:58349"/>
    </ligand>
</feature>
<dbReference type="InterPro" id="IPR001282">
    <property type="entry name" value="G6P_DH"/>
</dbReference>
<protein>
    <recommendedName>
        <fullName evidence="7">Glucose-6-phosphate 1-dehydrogenase</fullName>
        <shortName evidence="7">G6PD</shortName>
        <ecNumber evidence="7">1.1.1.49</ecNumber>
    </recommendedName>
</protein>
<dbReference type="GO" id="GO:0005829">
    <property type="term" value="C:cytosol"/>
    <property type="evidence" value="ECO:0007669"/>
    <property type="project" value="TreeGrafter"/>
</dbReference>
<reference evidence="10" key="1">
    <citation type="journal article" name="DNA Res.">
        <title>The physiological potential of anammox bacteria as revealed by their core genome structure.</title>
        <authorList>
            <person name="Okubo T."/>
            <person name="Toyoda A."/>
            <person name="Fukuhara K."/>
            <person name="Uchiyama I."/>
            <person name="Harigaya Y."/>
            <person name="Kuroiwa M."/>
            <person name="Suzuki T."/>
            <person name="Murakami Y."/>
            <person name="Suwa Y."/>
            <person name="Takami H."/>
        </authorList>
    </citation>
    <scope>NUCLEOTIDE SEQUENCE</scope>
    <source>
        <strain evidence="10">317325-3</strain>
    </source>
</reference>
<comment type="pathway">
    <text evidence="1 7">Carbohydrate degradation; pentose phosphate pathway; D-ribulose 5-phosphate from D-glucose 6-phosphate (oxidative stage): step 1/3.</text>
</comment>
<feature type="binding site" evidence="7">
    <location>
        <begin position="14"/>
        <end position="21"/>
    </location>
    <ligand>
        <name>NADP(+)</name>
        <dbReference type="ChEBI" id="CHEBI:58349"/>
    </ligand>
</feature>
<dbReference type="InterPro" id="IPR022674">
    <property type="entry name" value="G6P_DH_NAD-bd"/>
</dbReference>
<keyword evidence="6 7" id="KW-0119">Carbohydrate metabolism</keyword>
<evidence type="ECO:0000256" key="4">
    <source>
        <dbReference type="ARBA" id="ARBA00022857"/>
    </source>
</evidence>
<dbReference type="PROSITE" id="PS00069">
    <property type="entry name" value="G6P_DEHYDROGENASE"/>
    <property type="match status" value="1"/>
</dbReference>
<dbReference type="SUPFAM" id="SSF55347">
    <property type="entry name" value="Glyceraldehyde-3-phosphate dehydrogenase-like, C-terminal domain"/>
    <property type="match status" value="1"/>
</dbReference>
<feature type="binding site" evidence="7">
    <location>
        <position position="172"/>
    </location>
    <ligand>
        <name>substrate</name>
    </ligand>
</feature>
<dbReference type="InterPro" id="IPR022675">
    <property type="entry name" value="G6P_DH_C"/>
</dbReference>
<evidence type="ECO:0000313" key="11">
    <source>
        <dbReference type="Proteomes" id="UP000662914"/>
    </source>
</evidence>
<name>A0A809R0H1_9PROT</name>
<dbReference type="PIRSF" id="PIRSF000110">
    <property type="entry name" value="G6PD"/>
    <property type="match status" value="1"/>
</dbReference>
<dbReference type="Pfam" id="PF00479">
    <property type="entry name" value="G6PD_N"/>
    <property type="match status" value="1"/>
</dbReference>
<dbReference type="Gene3D" id="3.40.50.720">
    <property type="entry name" value="NAD(P)-binding Rossmann-like Domain"/>
    <property type="match status" value="1"/>
</dbReference>
<dbReference type="InterPro" id="IPR019796">
    <property type="entry name" value="G6P_DH_AS"/>
</dbReference>
<dbReference type="GO" id="GO:0050661">
    <property type="term" value="F:NADP binding"/>
    <property type="evidence" value="ECO:0007669"/>
    <property type="project" value="UniProtKB-UniRule"/>
</dbReference>
<gene>
    <name evidence="7" type="primary">zwf</name>
    <name evidence="10" type="ORF">DSYM_09670</name>
</gene>
<evidence type="ECO:0000259" key="8">
    <source>
        <dbReference type="Pfam" id="PF00479"/>
    </source>
</evidence>
<feature type="active site" description="Proton acceptor" evidence="7">
    <location>
        <position position="230"/>
    </location>
</feature>
<dbReference type="GO" id="GO:0006006">
    <property type="term" value="P:glucose metabolic process"/>
    <property type="evidence" value="ECO:0007669"/>
    <property type="project" value="UniProtKB-KW"/>
</dbReference>